<proteinExistence type="predicted"/>
<dbReference type="Pfam" id="PF00583">
    <property type="entry name" value="Acetyltransf_1"/>
    <property type="match status" value="1"/>
</dbReference>
<dbReference type="InterPro" id="IPR016181">
    <property type="entry name" value="Acyl_CoA_acyltransferase"/>
</dbReference>
<evidence type="ECO:0000313" key="2">
    <source>
        <dbReference type="EMBL" id="PAT33933.1"/>
    </source>
</evidence>
<accession>A0A2A2A803</accession>
<dbReference type="SUPFAM" id="SSF55729">
    <property type="entry name" value="Acyl-CoA N-acyltransferases (Nat)"/>
    <property type="match status" value="1"/>
</dbReference>
<dbReference type="PANTHER" id="PTHR43617:SF2">
    <property type="entry name" value="UPF0039 PROTEIN SLL0451"/>
    <property type="match status" value="1"/>
</dbReference>
<dbReference type="InterPro" id="IPR050276">
    <property type="entry name" value="MshD_Acetyltransferase"/>
</dbReference>
<gene>
    <name evidence="2" type="ORF">CK625_13235</name>
</gene>
<organism evidence="2 3">
    <name type="scientific">Vandammella animalimorsus</name>
    <dbReference type="NCBI Taxonomy" id="2029117"/>
    <lineage>
        <taxon>Bacteria</taxon>
        <taxon>Pseudomonadati</taxon>
        <taxon>Pseudomonadota</taxon>
        <taxon>Betaproteobacteria</taxon>
        <taxon>Burkholderiales</taxon>
        <taxon>Comamonadaceae</taxon>
        <taxon>Vandammella</taxon>
    </lineage>
</organism>
<dbReference type="PANTHER" id="PTHR43617">
    <property type="entry name" value="L-AMINO ACID N-ACETYLTRANSFERASE"/>
    <property type="match status" value="1"/>
</dbReference>
<dbReference type="CDD" id="cd04301">
    <property type="entry name" value="NAT_SF"/>
    <property type="match status" value="1"/>
</dbReference>
<keyword evidence="3" id="KW-1185">Reference proteome</keyword>
<dbReference type="Gene3D" id="3.40.630.30">
    <property type="match status" value="1"/>
</dbReference>
<dbReference type="GO" id="GO:0016747">
    <property type="term" value="F:acyltransferase activity, transferring groups other than amino-acyl groups"/>
    <property type="evidence" value="ECO:0007669"/>
    <property type="project" value="InterPro"/>
</dbReference>
<feature type="domain" description="N-acetyltransferase" evidence="1">
    <location>
        <begin position="3"/>
        <end position="156"/>
    </location>
</feature>
<dbReference type="EMBL" id="NSJB01000017">
    <property type="protein sequence ID" value="PAT33933.1"/>
    <property type="molecule type" value="Genomic_DNA"/>
</dbReference>
<comment type="caution">
    <text evidence="2">The sequence shown here is derived from an EMBL/GenBank/DDBJ whole genome shotgun (WGS) entry which is preliminary data.</text>
</comment>
<evidence type="ECO:0000313" key="3">
    <source>
        <dbReference type="Proteomes" id="UP000218054"/>
    </source>
</evidence>
<reference evidence="2 3" key="1">
    <citation type="submission" date="2017-08" db="EMBL/GenBank/DDBJ databases">
        <title>WGS of Clinical strains of the CDC Group NO-1 linked to zoonotic infections in humans.</title>
        <authorList>
            <person name="Bernier A.-M."/>
            <person name="Bernard K."/>
        </authorList>
    </citation>
    <scope>NUCLEOTIDE SEQUENCE [LARGE SCALE GENOMIC DNA]</scope>
    <source>
        <strain evidence="2 3">NML00-0135</strain>
    </source>
</reference>
<sequence length="156" mass="17803">MIYEIRELRPCEINLLNEFLYEAIFIPEGAQAPSKDIVSHPDLQKYVADFGKKDDVCYVAEVEGRVVGAVWTRIIHDFAHIDDETPSLSISLLKGYRNLGIGTALMRQILLTLKERGYRQVSLSVQKANPALRMYEKLGFEVARENEEDCIMIRGL</sequence>
<dbReference type="AlphaFoldDB" id="A0A2A2A803"/>
<dbReference type="PROSITE" id="PS51186">
    <property type="entry name" value="GNAT"/>
    <property type="match status" value="1"/>
</dbReference>
<protein>
    <submittedName>
        <fullName evidence="2">GNAT family N-acetyltransferase</fullName>
    </submittedName>
</protein>
<name>A0A2A2A803_9BURK</name>
<keyword evidence="2" id="KW-0808">Transferase</keyword>
<dbReference type="Proteomes" id="UP000218054">
    <property type="component" value="Unassembled WGS sequence"/>
</dbReference>
<dbReference type="InterPro" id="IPR000182">
    <property type="entry name" value="GNAT_dom"/>
</dbReference>
<evidence type="ECO:0000259" key="1">
    <source>
        <dbReference type="PROSITE" id="PS51186"/>
    </source>
</evidence>